<dbReference type="OrthoDB" id="5149619at2"/>
<feature type="region of interest" description="Disordered" evidence="1">
    <location>
        <begin position="1"/>
        <end position="43"/>
    </location>
</feature>
<dbReference type="Proteomes" id="UP000318336">
    <property type="component" value="Unassembled WGS sequence"/>
</dbReference>
<dbReference type="EMBL" id="VFOK01000001">
    <property type="protein sequence ID" value="TQL34375.1"/>
    <property type="molecule type" value="Genomic_DNA"/>
</dbReference>
<keyword evidence="3" id="KW-1185">Reference proteome</keyword>
<dbReference type="AlphaFoldDB" id="A0A542XEY1"/>
<organism evidence="2 3">
    <name type="scientific">Barrientosiimonas humi</name>
    <dbReference type="NCBI Taxonomy" id="999931"/>
    <lineage>
        <taxon>Bacteria</taxon>
        <taxon>Bacillati</taxon>
        <taxon>Actinomycetota</taxon>
        <taxon>Actinomycetes</taxon>
        <taxon>Micrococcales</taxon>
        <taxon>Dermacoccaceae</taxon>
        <taxon>Barrientosiimonas</taxon>
    </lineage>
</organism>
<reference evidence="2 3" key="1">
    <citation type="submission" date="2019-06" db="EMBL/GenBank/DDBJ databases">
        <title>Sequencing the genomes of 1000 actinobacteria strains.</title>
        <authorList>
            <person name="Klenk H.-P."/>
        </authorList>
    </citation>
    <scope>NUCLEOTIDE SEQUENCE [LARGE SCALE GENOMIC DNA]</scope>
    <source>
        <strain evidence="2 3">DSM 24617</strain>
    </source>
</reference>
<evidence type="ECO:0000313" key="2">
    <source>
        <dbReference type="EMBL" id="TQL34375.1"/>
    </source>
</evidence>
<name>A0A542XEY1_9MICO</name>
<sequence length="113" mass="12571">MHRANASRPAEANHEAAEHVSAGDFNGASTIARTTDDRDDRRAGVIQLSRRRDFYVRVYSVRRDGIVAVQVFADLRSAERKVDRVRAAGLACRMELIRVVAVQPLDPEGGDLR</sequence>
<proteinExistence type="predicted"/>
<evidence type="ECO:0000313" key="3">
    <source>
        <dbReference type="Proteomes" id="UP000318336"/>
    </source>
</evidence>
<dbReference type="RefSeq" id="WP_142006606.1">
    <property type="nucleotide sequence ID" value="NZ_CAJTBP010000001.1"/>
</dbReference>
<accession>A0A542XEY1</accession>
<evidence type="ECO:0000256" key="1">
    <source>
        <dbReference type="SAM" id="MobiDB-lite"/>
    </source>
</evidence>
<comment type="caution">
    <text evidence="2">The sequence shown here is derived from an EMBL/GenBank/DDBJ whole genome shotgun (WGS) entry which is preliminary data.</text>
</comment>
<feature type="compositionally biased region" description="Basic and acidic residues" evidence="1">
    <location>
        <begin position="34"/>
        <end position="43"/>
    </location>
</feature>
<protein>
    <submittedName>
        <fullName evidence="2">Uncharacterized protein</fullName>
    </submittedName>
</protein>
<gene>
    <name evidence="2" type="ORF">FB554_2544</name>
</gene>